<proteinExistence type="predicted"/>
<evidence type="ECO:0000313" key="3">
    <source>
        <dbReference type="Proteomes" id="UP001168098"/>
    </source>
</evidence>
<keyword evidence="1" id="KW-0175">Coiled coil</keyword>
<protein>
    <submittedName>
        <fullName evidence="2">Uncharacterized protein</fullName>
    </submittedName>
</protein>
<feature type="coiled-coil region" evidence="1">
    <location>
        <begin position="75"/>
        <end position="154"/>
    </location>
</feature>
<gene>
    <name evidence="2" type="ORF">PVL29_017119</name>
</gene>
<comment type="caution">
    <text evidence="2">The sequence shown here is derived from an EMBL/GenBank/DDBJ whole genome shotgun (WGS) entry which is preliminary data.</text>
</comment>
<dbReference type="EMBL" id="JARBHA010000013">
    <property type="protein sequence ID" value="KAJ9684965.1"/>
    <property type="molecule type" value="Genomic_DNA"/>
</dbReference>
<accession>A0AA38Z9Z1</accession>
<organism evidence="2 3">
    <name type="scientific">Vitis rotundifolia</name>
    <name type="common">Muscadine grape</name>
    <dbReference type="NCBI Taxonomy" id="103349"/>
    <lineage>
        <taxon>Eukaryota</taxon>
        <taxon>Viridiplantae</taxon>
        <taxon>Streptophyta</taxon>
        <taxon>Embryophyta</taxon>
        <taxon>Tracheophyta</taxon>
        <taxon>Spermatophyta</taxon>
        <taxon>Magnoliopsida</taxon>
        <taxon>eudicotyledons</taxon>
        <taxon>Gunneridae</taxon>
        <taxon>Pentapetalae</taxon>
        <taxon>rosids</taxon>
        <taxon>Vitales</taxon>
        <taxon>Vitaceae</taxon>
        <taxon>Viteae</taxon>
        <taxon>Vitis</taxon>
    </lineage>
</organism>
<sequence length="192" mass="21838">MLKQIPCFTDVEPPSTRMSDFFPLTKWISVNLGSNPPIFISAQLSFGTPKSTISRIQPIQDNTTQETAEVVVVGVRNLMRQRALLFEQLEALRQAKGKKEMARAEANRLKEGGKTVEAKCKEVKQENDLLKKELEDLRASFASQKELEEEYQKQVYEMFFYGYQCCMKKNDITQDTPSFPSNDEDIAPIGSS</sequence>
<dbReference type="AlphaFoldDB" id="A0AA38Z9Z1"/>
<dbReference type="Proteomes" id="UP001168098">
    <property type="component" value="Unassembled WGS sequence"/>
</dbReference>
<reference evidence="2 3" key="1">
    <citation type="journal article" date="2023" name="BMC Biotechnol.">
        <title>Vitis rotundifolia cv Carlos genome sequencing.</title>
        <authorList>
            <person name="Huff M."/>
            <person name="Hulse-Kemp A."/>
            <person name="Scheffler B."/>
            <person name="Youngblood R."/>
            <person name="Simpson S."/>
            <person name="Babiker E."/>
            <person name="Staton M."/>
        </authorList>
    </citation>
    <scope>NUCLEOTIDE SEQUENCE [LARGE SCALE GENOMIC DNA]</scope>
    <source>
        <tissue evidence="2">Leaf</tissue>
    </source>
</reference>
<evidence type="ECO:0000313" key="2">
    <source>
        <dbReference type="EMBL" id="KAJ9684965.1"/>
    </source>
</evidence>
<name>A0AA38Z9Z1_VITRO</name>
<keyword evidence="3" id="KW-1185">Reference proteome</keyword>
<evidence type="ECO:0000256" key="1">
    <source>
        <dbReference type="SAM" id="Coils"/>
    </source>
</evidence>